<comment type="caution">
    <text evidence="1">The sequence shown here is derived from an EMBL/GenBank/DDBJ whole genome shotgun (WGS) entry which is preliminary data.</text>
</comment>
<gene>
    <name evidence="1" type="ORF">Amon02_001343200</name>
</gene>
<proteinExistence type="predicted"/>
<reference evidence="1" key="1">
    <citation type="submission" date="2023-04" db="EMBL/GenBank/DDBJ databases">
        <title>Ambrosiozyma monospora NBRC 10751.</title>
        <authorList>
            <person name="Ichikawa N."/>
            <person name="Sato H."/>
            <person name="Tonouchi N."/>
        </authorList>
    </citation>
    <scope>NUCLEOTIDE SEQUENCE</scope>
    <source>
        <strain evidence="1">NBRC 10751</strain>
    </source>
</reference>
<dbReference type="Proteomes" id="UP001165064">
    <property type="component" value="Unassembled WGS sequence"/>
</dbReference>
<sequence>MLETSEYLKDWYGRTLIEDLTLLELEPMDRLYSTKYDFEHMTEKETKLFFRFSQEEIRLIAMLIRFPEGILRYNKIRRMENIEAWKVLLRRYACDNTDYILVRDFKMEVTSMSRLVNLCSQYLFIKFFKKTELNKKLFTPEMLQSFAESIQRKGHEKSRPKFNTSWVIGFLDGTVQDTLKPSKVDSGFFGRKGYSFKF</sequence>
<keyword evidence="2" id="KW-1185">Reference proteome</keyword>
<dbReference type="EMBL" id="BSXS01018631">
    <property type="protein sequence ID" value="GMF14149.1"/>
    <property type="molecule type" value="Genomic_DNA"/>
</dbReference>
<name>A0ACB5UCS7_AMBMO</name>
<evidence type="ECO:0000313" key="1">
    <source>
        <dbReference type="EMBL" id="GMF14149.1"/>
    </source>
</evidence>
<accession>A0ACB5UCS7</accession>
<protein>
    <submittedName>
        <fullName evidence="1">Unnamed protein product</fullName>
    </submittedName>
</protein>
<organism evidence="1 2">
    <name type="scientific">Ambrosiozyma monospora</name>
    <name type="common">Yeast</name>
    <name type="synonym">Endomycopsis monosporus</name>
    <dbReference type="NCBI Taxonomy" id="43982"/>
    <lineage>
        <taxon>Eukaryota</taxon>
        <taxon>Fungi</taxon>
        <taxon>Dikarya</taxon>
        <taxon>Ascomycota</taxon>
        <taxon>Saccharomycotina</taxon>
        <taxon>Pichiomycetes</taxon>
        <taxon>Pichiales</taxon>
        <taxon>Pichiaceae</taxon>
        <taxon>Ambrosiozyma</taxon>
    </lineage>
</organism>
<evidence type="ECO:0000313" key="2">
    <source>
        <dbReference type="Proteomes" id="UP001165064"/>
    </source>
</evidence>